<organism evidence="1 2">
    <name type="scientific">Nocardia ninae NBRC 108245</name>
    <dbReference type="NCBI Taxonomy" id="1210091"/>
    <lineage>
        <taxon>Bacteria</taxon>
        <taxon>Bacillati</taxon>
        <taxon>Actinomycetota</taxon>
        <taxon>Actinomycetes</taxon>
        <taxon>Mycobacteriales</taxon>
        <taxon>Nocardiaceae</taxon>
        <taxon>Nocardia</taxon>
    </lineage>
</organism>
<accession>A0A511MTA7</accession>
<dbReference type="Proteomes" id="UP000321424">
    <property type="component" value="Unassembled WGS sequence"/>
</dbReference>
<dbReference type="AlphaFoldDB" id="A0A511MTA7"/>
<evidence type="ECO:0000313" key="1">
    <source>
        <dbReference type="EMBL" id="GEM43286.1"/>
    </source>
</evidence>
<keyword evidence="2" id="KW-1185">Reference proteome</keyword>
<comment type="caution">
    <text evidence="1">The sequence shown here is derived from an EMBL/GenBank/DDBJ whole genome shotgun (WGS) entry which is preliminary data.</text>
</comment>
<sequence>MEVVRVEVVDGEIAHVVDRYVVCGERVRDAVCDGFGGAHLGSEQNDDAHSVALPSPIYIGEAILTTSFKWRYPVRFVHLPVMMTITVRERAIRRTPAREARATGRYAIGAAKGHARGSGTAAGGTECPD</sequence>
<gene>
    <name evidence="1" type="ORF">NN4_78050</name>
</gene>
<proteinExistence type="predicted"/>
<name>A0A511MTA7_9NOCA</name>
<evidence type="ECO:0000313" key="2">
    <source>
        <dbReference type="Proteomes" id="UP000321424"/>
    </source>
</evidence>
<protein>
    <submittedName>
        <fullName evidence="1">Uncharacterized protein</fullName>
    </submittedName>
</protein>
<reference evidence="1 2" key="1">
    <citation type="submission" date="2019-07" db="EMBL/GenBank/DDBJ databases">
        <title>Whole genome shotgun sequence of Nocardia ninae NBRC 108245.</title>
        <authorList>
            <person name="Hosoyama A."/>
            <person name="Uohara A."/>
            <person name="Ohji S."/>
            <person name="Ichikawa N."/>
        </authorList>
    </citation>
    <scope>NUCLEOTIDE SEQUENCE [LARGE SCALE GENOMIC DNA]</scope>
    <source>
        <strain evidence="1 2">NBRC 108245</strain>
    </source>
</reference>
<dbReference type="EMBL" id="BJXA01000092">
    <property type="protein sequence ID" value="GEM43286.1"/>
    <property type="molecule type" value="Genomic_DNA"/>
</dbReference>